<dbReference type="InterPro" id="IPR036412">
    <property type="entry name" value="HAD-like_sf"/>
</dbReference>
<proteinExistence type="predicted"/>
<sequence>MTVTDISGLAGIAHRYDSFFLDQYGVLHNGKVLYPSVVETLTKLKAAGRQIVLLSNSGQSGAFNARRLAAIGVPETLYDLFITSGDTALALAQEKRFAAAPGTHCFIIDSGSGHPGFCDALGLLPEADPARAELLLIAGSRGGTMTEADYAAILAPLAERAVNAVCTNPDKHMLTAGGTAFGAGRIAEIYQDLGGKVLWIGKPYPAMYDYAARRADVRPDRVLCVGDSIEHDIAGARNFGADSALVRTGILDTITDGERAGLYERYGVRPDFVLPGLIW</sequence>
<dbReference type="KEGG" id="nch:A0U93_11760"/>
<dbReference type="Pfam" id="PF13344">
    <property type="entry name" value="Hydrolase_6"/>
    <property type="match status" value="1"/>
</dbReference>
<evidence type="ECO:0000313" key="2">
    <source>
        <dbReference type="Proteomes" id="UP000188604"/>
    </source>
</evidence>
<dbReference type="InterPro" id="IPR006439">
    <property type="entry name" value="HAD-SF_hydro_IA"/>
</dbReference>
<dbReference type="PANTHER" id="PTHR19288">
    <property type="entry name" value="4-NITROPHENYLPHOSPHATASE-RELATED"/>
    <property type="match status" value="1"/>
</dbReference>
<dbReference type="GO" id="GO:0005737">
    <property type="term" value="C:cytoplasm"/>
    <property type="evidence" value="ECO:0007669"/>
    <property type="project" value="TreeGrafter"/>
</dbReference>
<keyword evidence="2" id="KW-1185">Reference proteome</keyword>
<organism evidence="1 2">
    <name type="scientific">Neoasaia chiangmaiensis</name>
    <dbReference type="NCBI Taxonomy" id="320497"/>
    <lineage>
        <taxon>Bacteria</taxon>
        <taxon>Pseudomonadati</taxon>
        <taxon>Pseudomonadota</taxon>
        <taxon>Alphaproteobacteria</taxon>
        <taxon>Acetobacterales</taxon>
        <taxon>Acetobacteraceae</taxon>
        <taxon>Neoasaia</taxon>
    </lineage>
</organism>
<dbReference type="SUPFAM" id="SSF56784">
    <property type="entry name" value="HAD-like"/>
    <property type="match status" value="1"/>
</dbReference>
<dbReference type="Gene3D" id="3.40.50.1000">
    <property type="entry name" value="HAD superfamily/HAD-like"/>
    <property type="match status" value="2"/>
</dbReference>
<accession>A0A1U9KRS6</accession>
<reference evidence="1 2" key="1">
    <citation type="submission" date="2016-03" db="EMBL/GenBank/DDBJ databases">
        <title>Acetic acid bacteria sequencing.</title>
        <authorList>
            <person name="Brandt J."/>
            <person name="Jakob F."/>
            <person name="Vogel R.F."/>
        </authorList>
    </citation>
    <scope>NUCLEOTIDE SEQUENCE [LARGE SCALE GENOMIC DNA]</scope>
    <source>
        <strain evidence="1 2">NBRC 101099</strain>
    </source>
</reference>
<evidence type="ECO:0000313" key="1">
    <source>
        <dbReference type="EMBL" id="AQS88498.1"/>
    </source>
</evidence>
<dbReference type="RefSeq" id="WP_077807530.1">
    <property type="nucleotide sequence ID" value="NZ_BJXS01000006.1"/>
</dbReference>
<dbReference type="NCBIfam" id="TIGR01549">
    <property type="entry name" value="HAD-SF-IA-v1"/>
    <property type="match status" value="1"/>
</dbReference>
<dbReference type="InterPro" id="IPR006356">
    <property type="entry name" value="HAD-SF_hydro_IIA_hyp3"/>
</dbReference>
<dbReference type="InterPro" id="IPR023214">
    <property type="entry name" value="HAD_sf"/>
</dbReference>
<dbReference type="GO" id="GO:0016791">
    <property type="term" value="F:phosphatase activity"/>
    <property type="evidence" value="ECO:0007669"/>
    <property type="project" value="TreeGrafter"/>
</dbReference>
<dbReference type="InterPro" id="IPR006357">
    <property type="entry name" value="HAD-SF_hydro_IIA"/>
</dbReference>
<dbReference type="OrthoDB" id="9791073at2"/>
<gene>
    <name evidence="1" type="ORF">A0U93_11760</name>
</gene>
<dbReference type="Proteomes" id="UP000188604">
    <property type="component" value="Chromosome"/>
</dbReference>
<dbReference type="NCBIfam" id="TIGR01459">
    <property type="entry name" value="HAD-SF-IIA-hyp4"/>
    <property type="match status" value="1"/>
</dbReference>
<name>A0A1U9KRS6_9PROT</name>
<dbReference type="EMBL" id="CP014691">
    <property type="protein sequence ID" value="AQS88498.1"/>
    <property type="molecule type" value="Genomic_DNA"/>
</dbReference>
<dbReference type="Pfam" id="PF13242">
    <property type="entry name" value="Hydrolase_like"/>
    <property type="match status" value="1"/>
</dbReference>
<dbReference type="STRING" id="320497.A0U93_11760"/>
<protein>
    <submittedName>
        <fullName evidence="1">Haloacid dehalogenase</fullName>
    </submittedName>
</protein>
<dbReference type="PANTHER" id="PTHR19288:SF90">
    <property type="entry name" value="OS08G0542600 PROTEIN"/>
    <property type="match status" value="1"/>
</dbReference>
<dbReference type="AlphaFoldDB" id="A0A1U9KRS6"/>